<dbReference type="Pfam" id="PF01804">
    <property type="entry name" value="Penicil_amidase"/>
    <property type="match status" value="1"/>
</dbReference>
<dbReference type="InterPro" id="IPR014395">
    <property type="entry name" value="Pen/GL7ACA/AHL_acylase"/>
</dbReference>
<dbReference type="PIRSF" id="PIRSF001227">
    <property type="entry name" value="Pen_acylase"/>
    <property type="match status" value="1"/>
</dbReference>
<dbReference type="CDD" id="cd03747">
    <property type="entry name" value="Ntn_PGA_like"/>
    <property type="match status" value="1"/>
</dbReference>
<name>A0A1I4ARI3_9PROT</name>
<gene>
    <name evidence="6" type="ORF">SAMN02745775_10491</name>
</gene>
<keyword evidence="2" id="KW-0378">Hydrolase</keyword>
<keyword evidence="7" id="KW-1185">Reference proteome</keyword>
<evidence type="ECO:0000256" key="5">
    <source>
        <dbReference type="PIRSR" id="PIRSR001227-2"/>
    </source>
</evidence>
<evidence type="ECO:0000313" key="6">
    <source>
        <dbReference type="EMBL" id="SFK58883.1"/>
    </source>
</evidence>
<dbReference type="STRING" id="1123062.SAMN02745775_10491"/>
<sequence length="795" mass="84780">MRIALSLAGRLLILLVIFAGIAVAFGLAMVNSSLPDSREEPGIPTLSAAVAITLDEHGIPRIQAMNERDAAVALGWLHARDRMFQMEAMRRGAAGRLAEIAGPSALRLDRFSRTLGLVQSAESDLAALSPQARDLLDAYAEGVNALIAARGRLAAPEFLALGEPEPWRPVDSLLWGKVMGLWLSGNWRRELEYARQAQVLPADRLDDLWPRDASAGRPDLAALPGAVPLARILEAVPVFGVDAPLPDSASNAWAVTGARSASGAALLANDPHLGFQAPILWYLARIDFPDGSFRAGASAPGVPAIVIGRNQRLAWGFTTTHSDTQDVFVERLSGADSYETPDGPRPFTIREERIAVRGRAEPEVLLVRETRHGPVISGLDGIAAAQGHVLAVSMANLAPRDTAAEALLALNRATTLAQARAAAALFTSPPQNLMVASAEGSIAQYLVGRTPIRRAGDGRLPSRGWDGSMDWTGFVPFDAMPHIENPASGQIANANSRPAPADHPVFLGVDWYGDWRLRRIRELLAERPKHDLAGFAAMQNDVVSLLARDILPALLAVPPPPGLPGRAQALLRDWDGAMRAEAPQPMIYHAWLRAFRRLALAQGGAPEGTSAGPEFTRLLLTDPARGAAWCGAAGCAPILARALVEATAEIESAQGGDPAKWAWGRAHLATFEQPILRFIPILGGMTRLAAPSPGDGETLSRGGMRGGGDTPYAHLHGAGLRAAFDLGDPDGAVAIIATGQSGHPFSQHWDDLLQRWRDGDVVRLGREPAMVAGTIRLKPEAAGVPSEPEPRQRRR</sequence>
<dbReference type="GO" id="GO:0016811">
    <property type="term" value="F:hydrolase activity, acting on carbon-nitrogen (but not peptide) bonds, in linear amides"/>
    <property type="evidence" value="ECO:0007669"/>
    <property type="project" value="InterPro"/>
</dbReference>
<feature type="binding site" evidence="5">
    <location>
        <position position="326"/>
    </location>
    <ligand>
        <name>Ca(2+)</name>
        <dbReference type="ChEBI" id="CHEBI:29108"/>
    </ligand>
</feature>
<dbReference type="Gene3D" id="3.60.20.10">
    <property type="entry name" value="Glutamine Phosphoribosylpyrophosphate, subunit 1, domain 1"/>
    <property type="match status" value="1"/>
</dbReference>
<proteinExistence type="inferred from homology"/>
<dbReference type="OrthoDB" id="9760084at2"/>
<dbReference type="EMBL" id="FOSQ01000004">
    <property type="protein sequence ID" value="SFK58883.1"/>
    <property type="molecule type" value="Genomic_DNA"/>
</dbReference>
<dbReference type="Proteomes" id="UP000199473">
    <property type="component" value="Unassembled WGS sequence"/>
</dbReference>
<dbReference type="SUPFAM" id="SSF56235">
    <property type="entry name" value="N-terminal nucleophile aminohydrolases (Ntn hydrolases)"/>
    <property type="match status" value="1"/>
</dbReference>
<dbReference type="PANTHER" id="PTHR34218">
    <property type="entry name" value="PEPTIDASE S45 PENICILLIN AMIDASE"/>
    <property type="match status" value="1"/>
</dbReference>
<dbReference type="GO" id="GO:0017000">
    <property type="term" value="P:antibiotic biosynthetic process"/>
    <property type="evidence" value="ECO:0007669"/>
    <property type="project" value="InterPro"/>
</dbReference>
<evidence type="ECO:0000256" key="1">
    <source>
        <dbReference type="ARBA" id="ARBA00006586"/>
    </source>
</evidence>
<comment type="similarity">
    <text evidence="1">Belongs to the peptidase S45 family.</text>
</comment>
<dbReference type="InterPro" id="IPR029055">
    <property type="entry name" value="Ntn_hydrolases_N"/>
</dbReference>
<accession>A0A1I4ARI3</accession>
<dbReference type="Gene3D" id="1.10.439.10">
    <property type="entry name" value="Penicillin Amidohydrolase, domain 1"/>
    <property type="match status" value="1"/>
</dbReference>
<dbReference type="InterPro" id="IPR043147">
    <property type="entry name" value="Penicillin_amidase_A-knob"/>
</dbReference>
<organism evidence="6 7">
    <name type="scientific">Falsiroseomonas stagni DSM 19981</name>
    <dbReference type="NCBI Taxonomy" id="1123062"/>
    <lineage>
        <taxon>Bacteria</taxon>
        <taxon>Pseudomonadati</taxon>
        <taxon>Pseudomonadota</taxon>
        <taxon>Alphaproteobacteria</taxon>
        <taxon>Acetobacterales</taxon>
        <taxon>Roseomonadaceae</taxon>
        <taxon>Falsiroseomonas</taxon>
    </lineage>
</organism>
<feature type="binding site" evidence="5">
    <location>
        <position position="190"/>
    </location>
    <ligand>
        <name>Ca(2+)</name>
        <dbReference type="ChEBI" id="CHEBI:29108"/>
    </ligand>
</feature>
<keyword evidence="3" id="KW-0865">Zymogen</keyword>
<dbReference type="InterPro" id="IPR002692">
    <property type="entry name" value="S45"/>
</dbReference>
<dbReference type="InterPro" id="IPR023343">
    <property type="entry name" value="Penicillin_amidase_dom1"/>
</dbReference>
<evidence type="ECO:0000256" key="3">
    <source>
        <dbReference type="ARBA" id="ARBA00023145"/>
    </source>
</evidence>
<evidence type="ECO:0000256" key="4">
    <source>
        <dbReference type="PIRSR" id="PIRSR001227-1"/>
    </source>
</evidence>
<keyword evidence="5" id="KW-0106">Calcium</keyword>
<keyword evidence="5" id="KW-0479">Metal-binding</keyword>
<protein>
    <submittedName>
        <fullName evidence="6">Penicillin amidase</fullName>
    </submittedName>
</protein>
<dbReference type="Gene3D" id="1.10.1400.10">
    <property type="match status" value="1"/>
</dbReference>
<dbReference type="Gene3D" id="2.30.120.10">
    <property type="match status" value="1"/>
</dbReference>
<dbReference type="RefSeq" id="WP_092960037.1">
    <property type="nucleotide sequence ID" value="NZ_FOSQ01000004.1"/>
</dbReference>
<feature type="binding site" evidence="5">
    <location>
        <position position="323"/>
    </location>
    <ligand>
        <name>Ca(2+)</name>
        <dbReference type="ChEBI" id="CHEBI:29108"/>
    </ligand>
</feature>
<comment type="cofactor">
    <cofactor evidence="5">
        <name>Ca(2+)</name>
        <dbReference type="ChEBI" id="CHEBI:29108"/>
    </cofactor>
    <text evidence="5">Binds 1 Ca(2+) ion per dimer.</text>
</comment>
<reference evidence="6 7" key="1">
    <citation type="submission" date="2016-10" db="EMBL/GenBank/DDBJ databases">
        <authorList>
            <person name="de Groot N.N."/>
        </authorList>
    </citation>
    <scope>NUCLEOTIDE SEQUENCE [LARGE SCALE GENOMIC DNA]</scope>
    <source>
        <strain evidence="6 7">DSM 19981</strain>
    </source>
</reference>
<evidence type="ECO:0000256" key="2">
    <source>
        <dbReference type="ARBA" id="ARBA00022801"/>
    </source>
</evidence>
<dbReference type="PANTHER" id="PTHR34218:SF4">
    <property type="entry name" value="ACYL-HOMOSERINE LACTONE ACYLASE QUIP"/>
    <property type="match status" value="1"/>
</dbReference>
<feature type="active site" description="Nucleophile" evidence="4">
    <location>
        <position position="250"/>
    </location>
</feature>
<evidence type="ECO:0000313" key="7">
    <source>
        <dbReference type="Proteomes" id="UP000199473"/>
    </source>
</evidence>
<dbReference type="AlphaFoldDB" id="A0A1I4ARI3"/>
<dbReference type="GO" id="GO:0046872">
    <property type="term" value="F:metal ion binding"/>
    <property type="evidence" value="ECO:0007669"/>
    <property type="project" value="UniProtKB-KW"/>
</dbReference>
<dbReference type="InterPro" id="IPR043146">
    <property type="entry name" value="Penicillin_amidase_N_B-knob"/>
</dbReference>